<sequence length="45" mass="4853">MTPTLTLDESEEPLPPVIVPSEGILLALTVELLPTPFVVDPPELE</sequence>
<organism evidence="6 7">
    <name type="scientific">Phytophthora cactorum</name>
    <dbReference type="NCBI Taxonomy" id="29920"/>
    <lineage>
        <taxon>Eukaryota</taxon>
        <taxon>Sar</taxon>
        <taxon>Stramenopiles</taxon>
        <taxon>Oomycota</taxon>
        <taxon>Peronosporomycetes</taxon>
        <taxon>Peronosporales</taxon>
        <taxon>Peronosporaceae</taxon>
        <taxon>Phytophthora</taxon>
    </lineage>
</organism>
<evidence type="ECO:0000313" key="5">
    <source>
        <dbReference type="EMBL" id="KAG3207112.1"/>
    </source>
</evidence>
<dbReference type="Proteomes" id="UP000735874">
    <property type="component" value="Unassembled WGS sequence"/>
</dbReference>
<reference evidence="5" key="2">
    <citation type="submission" date="2018-05" db="EMBL/GenBank/DDBJ databases">
        <title>Effector identification in a new, highly contiguous assembly of the strawberry crown rot pathogen Phytophthora cactorum.</title>
        <authorList>
            <person name="Armitage A.D."/>
            <person name="Nellist C.F."/>
            <person name="Bates H."/>
            <person name="Vickerstaff R.J."/>
            <person name="Harrison R.J."/>
        </authorList>
    </citation>
    <scope>NUCLEOTIDE SEQUENCE</scope>
    <source>
        <strain evidence="1">15-7</strain>
        <strain evidence="2">4032</strain>
        <strain evidence="3">4040</strain>
        <strain evidence="4">P415</strain>
        <strain evidence="5">P421</strain>
    </source>
</reference>
<evidence type="ECO:0000313" key="2">
    <source>
        <dbReference type="EMBL" id="KAG2882480.1"/>
    </source>
</evidence>
<evidence type="ECO:0000313" key="6">
    <source>
        <dbReference type="EMBL" id="RAW32818.1"/>
    </source>
</evidence>
<evidence type="ECO:0000313" key="4">
    <source>
        <dbReference type="EMBL" id="KAG2980892.1"/>
    </source>
</evidence>
<dbReference type="EMBL" id="RCMK01001536">
    <property type="protein sequence ID" value="KAG2892475.1"/>
    <property type="molecule type" value="Genomic_DNA"/>
</dbReference>
<dbReference type="Proteomes" id="UP000736787">
    <property type="component" value="Unassembled WGS sequence"/>
</dbReference>
<comment type="caution">
    <text evidence="6">The sequence shown here is derived from an EMBL/GenBank/DDBJ whole genome shotgun (WGS) entry which is preliminary data.</text>
</comment>
<evidence type="ECO:0000313" key="1">
    <source>
        <dbReference type="EMBL" id="KAG2845894.1"/>
    </source>
</evidence>
<dbReference type="Proteomes" id="UP000760860">
    <property type="component" value="Unassembled WGS sequence"/>
</dbReference>
<proteinExistence type="predicted"/>
<dbReference type="EMBL" id="MJFZ01000262">
    <property type="protein sequence ID" value="RAW32818.1"/>
    <property type="molecule type" value="Genomic_DNA"/>
</dbReference>
<protein>
    <submittedName>
        <fullName evidence="6">Uncharacterized protein</fullName>
    </submittedName>
</protein>
<dbReference type="Proteomes" id="UP000697107">
    <property type="component" value="Unassembled WGS sequence"/>
</dbReference>
<dbReference type="EMBL" id="RCMG01000826">
    <property type="protein sequence ID" value="KAG2845894.1"/>
    <property type="molecule type" value="Genomic_DNA"/>
</dbReference>
<dbReference type="EMBL" id="RCML01000322">
    <property type="protein sequence ID" value="KAG2980892.1"/>
    <property type="molecule type" value="Genomic_DNA"/>
</dbReference>
<dbReference type="EMBL" id="RCMV01001752">
    <property type="protein sequence ID" value="KAG3207112.1"/>
    <property type="molecule type" value="Genomic_DNA"/>
</dbReference>
<keyword evidence="7" id="KW-1185">Reference proteome</keyword>
<evidence type="ECO:0000313" key="3">
    <source>
        <dbReference type="EMBL" id="KAG2892475.1"/>
    </source>
</evidence>
<accession>A0A329SAY7</accession>
<name>A0A329SAY7_9STRA</name>
<evidence type="ECO:0000313" key="7">
    <source>
        <dbReference type="Proteomes" id="UP000251314"/>
    </source>
</evidence>
<dbReference type="AlphaFoldDB" id="A0A329SAY7"/>
<dbReference type="Proteomes" id="UP000251314">
    <property type="component" value="Unassembled WGS sequence"/>
</dbReference>
<dbReference type="EMBL" id="RCMI01001663">
    <property type="protein sequence ID" value="KAG2882480.1"/>
    <property type="molecule type" value="Genomic_DNA"/>
</dbReference>
<reference evidence="6 7" key="1">
    <citation type="submission" date="2018-01" db="EMBL/GenBank/DDBJ databases">
        <title>Draft genome of the strawberry crown rot pathogen Phytophthora cactorum.</title>
        <authorList>
            <person name="Armitage A.D."/>
            <person name="Lysoe E."/>
            <person name="Nellist C.F."/>
            <person name="Harrison R.J."/>
            <person name="Brurberg M.B."/>
        </authorList>
    </citation>
    <scope>NUCLEOTIDE SEQUENCE [LARGE SCALE GENOMIC DNA]</scope>
    <source>
        <strain evidence="6 7">10300</strain>
    </source>
</reference>
<dbReference type="VEuPathDB" id="FungiDB:PC110_g10844"/>
<gene>
    <name evidence="6" type="ORF">PC110_g10844</name>
    <name evidence="1" type="ORF">PC113_g18088</name>
    <name evidence="2" type="ORF">PC115_g21936</name>
    <name evidence="3" type="ORF">PC117_g24012</name>
    <name evidence="4" type="ORF">PC118_g10922</name>
    <name evidence="5" type="ORF">PC129_g21536</name>
</gene>
<dbReference type="Proteomes" id="UP000774804">
    <property type="component" value="Unassembled WGS sequence"/>
</dbReference>